<feature type="compositionally biased region" description="Basic and acidic residues" evidence="1">
    <location>
        <begin position="145"/>
        <end position="156"/>
    </location>
</feature>
<evidence type="ECO:0000313" key="2">
    <source>
        <dbReference type="EMBL" id="KND87259.1"/>
    </source>
</evidence>
<evidence type="ECO:0000256" key="1">
    <source>
        <dbReference type="SAM" id="MobiDB-lite"/>
    </source>
</evidence>
<feature type="compositionally biased region" description="Polar residues" evidence="1">
    <location>
        <begin position="63"/>
        <end position="81"/>
    </location>
</feature>
<gene>
    <name evidence="2" type="ORF">TOPH_08119</name>
</gene>
<protein>
    <submittedName>
        <fullName evidence="2">Uncharacterized protein</fullName>
    </submittedName>
</protein>
<sequence>MSSVQDRRAPSAGTKLTTAMKVDPGRNAPVAQEGAGFVASESLAAESDREGAAFSGNRGAQPEKTSSNAGMWSENTSSGNGATAPGYIVDQYLADPNGPHGKNLKEGGFDDSRIRDGLKEALNSEPGSMDDPSRLAEAKFARNEAAARDAGRKDEALSVGTTYDGLDRNTSS</sequence>
<keyword evidence="3" id="KW-1185">Reference proteome</keyword>
<feature type="region of interest" description="Disordered" evidence="1">
    <location>
        <begin position="145"/>
        <end position="172"/>
    </location>
</feature>
<name>A0A0L0MZQ2_TOLOC</name>
<proteinExistence type="predicted"/>
<dbReference type="OrthoDB" id="5383057at2759"/>
<dbReference type="AlphaFoldDB" id="A0A0L0MZQ2"/>
<comment type="caution">
    <text evidence="2">The sequence shown here is derived from an EMBL/GenBank/DDBJ whole genome shotgun (WGS) entry which is preliminary data.</text>
</comment>
<reference evidence="2 3" key="1">
    <citation type="journal article" date="2015" name="BMC Genomics">
        <title>The genome of the truffle-parasite Tolypocladium ophioglossoides and the evolution of antifungal peptaibiotics.</title>
        <authorList>
            <person name="Quandt C.A."/>
            <person name="Bushley K.E."/>
            <person name="Spatafora J.W."/>
        </authorList>
    </citation>
    <scope>NUCLEOTIDE SEQUENCE [LARGE SCALE GENOMIC DNA]</scope>
    <source>
        <strain evidence="2 3">CBS 100239</strain>
    </source>
</reference>
<accession>A0A0L0MZQ2</accession>
<feature type="compositionally biased region" description="Basic and acidic residues" evidence="1">
    <location>
        <begin position="103"/>
        <end position="114"/>
    </location>
</feature>
<evidence type="ECO:0000313" key="3">
    <source>
        <dbReference type="Proteomes" id="UP000036947"/>
    </source>
</evidence>
<organism evidence="2 3">
    <name type="scientific">Tolypocladium ophioglossoides (strain CBS 100239)</name>
    <name type="common">Snaketongue truffleclub</name>
    <name type="synonym">Elaphocordyceps ophioglossoides</name>
    <dbReference type="NCBI Taxonomy" id="1163406"/>
    <lineage>
        <taxon>Eukaryota</taxon>
        <taxon>Fungi</taxon>
        <taxon>Dikarya</taxon>
        <taxon>Ascomycota</taxon>
        <taxon>Pezizomycotina</taxon>
        <taxon>Sordariomycetes</taxon>
        <taxon>Hypocreomycetidae</taxon>
        <taxon>Hypocreales</taxon>
        <taxon>Ophiocordycipitaceae</taxon>
        <taxon>Tolypocladium</taxon>
    </lineage>
</organism>
<dbReference type="EMBL" id="LFRF01000039">
    <property type="protein sequence ID" value="KND87259.1"/>
    <property type="molecule type" value="Genomic_DNA"/>
</dbReference>
<dbReference type="Proteomes" id="UP000036947">
    <property type="component" value="Unassembled WGS sequence"/>
</dbReference>
<feature type="region of interest" description="Disordered" evidence="1">
    <location>
        <begin position="1"/>
        <end position="114"/>
    </location>
</feature>